<accession>A0A9W2W5P0</accession>
<evidence type="ECO:0000313" key="1">
    <source>
        <dbReference type="Proteomes" id="UP001165780"/>
    </source>
</evidence>
<proteinExistence type="predicted"/>
<reference evidence="2" key="1">
    <citation type="submission" date="2025-08" db="UniProtKB">
        <authorList>
            <consortium name="RefSeq"/>
        </authorList>
    </citation>
    <scope>IDENTIFICATION</scope>
    <source>
        <tissue evidence="2">Whole blood</tissue>
    </source>
</reference>
<dbReference type="AlphaFoldDB" id="A0A9W2W5P0"/>
<dbReference type="Proteomes" id="UP001165780">
    <property type="component" value="Unplaced"/>
</dbReference>
<protein>
    <submittedName>
        <fullName evidence="2">Uncharacterized protein LOC109255394</fullName>
    </submittedName>
</protein>
<name>A0A9W2W5P0_PANPR</name>
<dbReference type="RefSeq" id="XP_053766227.1">
    <property type="nucleotide sequence ID" value="XM_053910252.1"/>
</dbReference>
<sequence length="220" mass="24827">MLARMQTKGNPFALWWECKLVQPLRKIVWEFLKKLKIELPYHPAIALVGIYPKDTKMFIQRGTCIPMFIAALSTRAKLWKVPKCPSTDEWIEKIWRHSFGPRWRAKHFSGLRGASLLPNPVRDSPTTALMRPRASAGRGSLRMPLLGDSGSLCSARVNGRIIPRVWSAQQALGFPEPRGGFLKLVSCGFLHPILLRSEFRRLLSLLWVGQAGLASDCDPT</sequence>
<dbReference type="GeneID" id="109255394"/>
<keyword evidence="1" id="KW-1185">Reference proteome</keyword>
<organism evidence="1 2">
    <name type="scientific">Panthera pardus</name>
    <name type="common">Leopard</name>
    <name type="synonym">Felis pardus</name>
    <dbReference type="NCBI Taxonomy" id="9691"/>
    <lineage>
        <taxon>Eukaryota</taxon>
        <taxon>Metazoa</taxon>
        <taxon>Chordata</taxon>
        <taxon>Craniata</taxon>
        <taxon>Vertebrata</taxon>
        <taxon>Euteleostomi</taxon>
        <taxon>Mammalia</taxon>
        <taxon>Eutheria</taxon>
        <taxon>Laurasiatheria</taxon>
        <taxon>Carnivora</taxon>
        <taxon>Feliformia</taxon>
        <taxon>Felidae</taxon>
        <taxon>Pantherinae</taxon>
        <taxon>Panthera</taxon>
    </lineage>
</organism>
<evidence type="ECO:0000313" key="2">
    <source>
        <dbReference type="RefSeq" id="XP_053766227.1"/>
    </source>
</evidence>
<gene>
    <name evidence="2" type="primary">LOC109255394</name>
</gene>